<dbReference type="Gene3D" id="3.40.50.2300">
    <property type="match status" value="1"/>
</dbReference>
<feature type="domain" description="Phosphotyrosine protein phosphatase I" evidence="6">
    <location>
        <begin position="3"/>
        <end position="151"/>
    </location>
</feature>
<evidence type="ECO:0000313" key="7">
    <source>
        <dbReference type="EMBL" id="VHO05351.1"/>
    </source>
</evidence>
<feature type="active site" description="Nucleophile" evidence="5">
    <location>
        <position position="9"/>
    </location>
</feature>
<protein>
    <recommendedName>
        <fullName evidence="2">protein-tyrosine-phosphatase</fullName>
        <ecNumber evidence="2">3.1.3.48</ecNumber>
    </recommendedName>
</protein>
<comment type="similarity">
    <text evidence="1">Belongs to the low molecular weight phosphotyrosine protein phosphatase family.</text>
</comment>
<keyword evidence="3 7" id="KW-0378">Hydrolase</keyword>
<organism evidence="7">
    <name type="scientific">Rheinheimera sp. BAL341</name>
    <dbReference type="NCBI Taxonomy" id="1708203"/>
    <lineage>
        <taxon>Bacteria</taxon>
        <taxon>Pseudomonadati</taxon>
        <taxon>Pseudomonadota</taxon>
        <taxon>Gammaproteobacteria</taxon>
        <taxon>Chromatiales</taxon>
        <taxon>Chromatiaceae</taxon>
        <taxon>Rheinheimera</taxon>
    </lineage>
</organism>
<dbReference type="PRINTS" id="PR00719">
    <property type="entry name" value="LMWPTPASE"/>
</dbReference>
<keyword evidence="4" id="KW-0904">Protein phosphatase</keyword>
<name>A0A486XTW9_9GAMM</name>
<evidence type="ECO:0000256" key="4">
    <source>
        <dbReference type="ARBA" id="ARBA00022912"/>
    </source>
</evidence>
<dbReference type="EMBL" id="CAAJGR010000120">
    <property type="protein sequence ID" value="VHO05351.1"/>
    <property type="molecule type" value="Genomic_DNA"/>
</dbReference>
<dbReference type="AlphaFoldDB" id="A0A486XTW9"/>
<sequence>MTKKILFVCLGNICRSPTAHAVMRSKSRELKLAIEIESAGTSASHRGEKPDSRSMREGSAAGYHFDGIVSRPVKDSDFTYYDVILAMDNDNLRELKRRCPADSQHKLQLFMQYHPRFPELQEVPDPYYGGSRGFALVLNLIEQGCDGLLHSLTADEPVA</sequence>
<reference evidence="7" key="1">
    <citation type="submission" date="2019-04" db="EMBL/GenBank/DDBJ databases">
        <authorList>
            <person name="Brambilla D."/>
        </authorList>
    </citation>
    <scope>NUCLEOTIDE SEQUENCE</scope>
    <source>
        <strain evidence="7">BAL1</strain>
    </source>
</reference>
<gene>
    <name evidence="7" type="ORF">BAL341_2439</name>
</gene>
<dbReference type="Pfam" id="PF01451">
    <property type="entry name" value="LMWPc"/>
    <property type="match status" value="1"/>
</dbReference>
<dbReference type="InterPro" id="IPR050438">
    <property type="entry name" value="LMW_PTPase"/>
</dbReference>
<feature type="active site" description="Proton donor" evidence="5">
    <location>
        <position position="125"/>
    </location>
</feature>
<evidence type="ECO:0000256" key="5">
    <source>
        <dbReference type="PIRSR" id="PIRSR617867-1"/>
    </source>
</evidence>
<evidence type="ECO:0000256" key="3">
    <source>
        <dbReference type="ARBA" id="ARBA00022801"/>
    </source>
</evidence>
<dbReference type="EC" id="3.1.3.48" evidence="2"/>
<dbReference type="SMART" id="SM00226">
    <property type="entry name" value="LMWPc"/>
    <property type="match status" value="1"/>
</dbReference>
<dbReference type="InterPro" id="IPR017867">
    <property type="entry name" value="Tyr_phospatase_low_mol_wt"/>
</dbReference>
<feature type="active site" evidence="5">
    <location>
        <position position="15"/>
    </location>
</feature>
<dbReference type="CDD" id="cd16343">
    <property type="entry name" value="LMWPTP"/>
    <property type="match status" value="1"/>
</dbReference>
<evidence type="ECO:0000256" key="1">
    <source>
        <dbReference type="ARBA" id="ARBA00011063"/>
    </source>
</evidence>
<dbReference type="GO" id="GO:0004725">
    <property type="term" value="F:protein tyrosine phosphatase activity"/>
    <property type="evidence" value="ECO:0007669"/>
    <property type="project" value="UniProtKB-EC"/>
</dbReference>
<dbReference type="InterPro" id="IPR023485">
    <property type="entry name" value="Ptyr_pPase"/>
</dbReference>
<dbReference type="InterPro" id="IPR036196">
    <property type="entry name" value="Ptyr_pPase_sf"/>
</dbReference>
<evidence type="ECO:0000256" key="2">
    <source>
        <dbReference type="ARBA" id="ARBA00013064"/>
    </source>
</evidence>
<accession>A0A486XTW9</accession>
<dbReference type="PANTHER" id="PTHR11717">
    <property type="entry name" value="LOW MOLECULAR WEIGHT PROTEIN TYROSINE PHOSPHATASE"/>
    <property type="match status" value="1"/>
</dbReference>
<dbReference type="PANTHER" id="PTHR11717:SF7">
    <property type="entry name" value="LOW MOLECULAR WEIGHT PHOSPHOTYROSINE PROTEIN PHOSPHATASE"/>
    <property type="match status" value="1"/>
</dbReference>
<evidence type="ECO:0000259" key="6">
    <source>
        <dbReference type="SMART" id="SM00226"/>
    </source>
</evidence>
<proteinExistence type="inferred from homology"/>
<dbReference type="SUPFAM" id="SSF52788">
    <property type="entry name" value="Phosphotyrosine protein phosphatases I"/>
    <property type="match status" value="1"/>
</dbReference>